<organism evidence="1 2">
    <name type="scientific">Colletotrichum plurivorum</name>
    <dbReference type="NCBI Taxonomy" id="2175906"/>
    <lineage>
        <taxon>Eukaryota</taxon>
        <taxon>Fungi</taxon>
        <taxon>Dikarya</taxon>
        <taxon>Ascomycota</taxon>
        <taxon>Pezizomycotina</taxon>
        <taxon>Sordariomycetes</taxon>
        <taxon>Hypocreomycetidae</taxon>
        <taxon>Glomerellales</taxon>
        <taxon>Glomerellaceae</taxon>
        <taxon>Colletotrichum</taxon>
        <taxon>Colletotrichum orchidearum species complex</taxon>
    </lineage>
</organism>
<dbReference type="AlphaFoldDB" id="A0A8H6JWG3"/>
<accession>A0A8H6JWG3</accession>
<evidence type="ECO:0000313" key="2">
    <source>
        <dbReference type="Proteomes" id="UP000654918"/>
    </source>
</evidence>
<sequence length="217" mass="24102">MTTFRDAELRITIAVLPGSGPFDLWPNIEPMGGVYNHPESEAESIQIGESAEIGSLLGSPSSNSPTEIDGAVKHNPVNPAAEFLGLRAHGASISVSQAHLLLRTTVDDVVLGPMEPSVLKTLDCSRHFRSRSHRHRQIRHEHFDAQHLQVHQTANDLPEQPDMLLALRSLRLGPPRFRKARCDDTWPMVTPHYQLRLEAPKLATAILSRSISYRSYG</sequence>
<keyword evidence="2" id="KW-1185">Reference proteome</keyword>
<dbReference type="EMBL" id="WIGO01000271">
    <property type="protein sequence ID" value="KAF6820402.1"/>
    <property type="molecule type" value="Genomic_DNA"/>
</dbReference>
<comment type="caution">
    <text evidence="1">The sequence shown here is derived from an EMBL/GenBank/DDBJ whole genome shotgun (WGS) entry which is preliminary data.</text>
</comment>
<dbReference type="Proteomes" id="UP000654918">
    <property type="component" value="Unassembled WGS sequence"/>
</dbReference>
<gene>
    <name evidence="1" type="ORF">CPLU01_12756</name>
</gene>
<proteinExistence type="predicted"/>
<protein>
    <submittedName>
        <fullName evidence="1">Uncharacterized protein</fullName>
    </submittedName>
</protein>
<name>A0A8H6JWG3_9PEZI</name>
<reference evidence="1" key="1">
    <citation type="journal article" date="2020" name="Phytopathology">
        <title>Genome Sequence Resources of Colletotrichum truncatum, C. plurivorum, C. musicola, and C. sojae: Four Species Pathogenic to Soybean (Glycine max).</title>
        <authorList>
            <person name="Rogerio F."/>
            <person name="Boufleur T.R."/>
            <person name="Ciampi-Guillardi M."/>
            <person name="Sukno S.A."/>
            <person name="Thon M.R."/>
            <person name="Massola Junior N.S."/>
            <person name="Baroncelli R."/>
        </authorList>
    </citation>
    <scope>NUCLEOTIDE SEQUENCE</scope>
    <source>
        <strain evidence="1">LFN00145</strain>
    </source>
</reference>
<evidence type="ECO:0000313" key="1">
    <source>
        <dbReference type="EMBL" id="KAF6820402.1"/>
    </source>
</evidence>